<dbReference type="HOGENOM" id="CLU_078469_3_0_0"/>
<name>W0RM04_9BACT</name>
<dbReference type="CDD" id="cd00090">
    <property type="entry name" value="HTH_ARSR"/>
    <property type="match status" value="1"/>
</dbReference>
<dbReference type="InterPro" id="IPR036390">
    <property type="entry name" value="WH_DNA-bd_sf"/>
</dbReference>
<dbReference type="OrthoDB" id="8545200at2"/>
<dbReference type="KEGG" id="gba:J421_4239"/>
<dbReference type="Proteomes" id="UP000019151">
    <property type="component" value="Chromosome"/>
</dbReference>
<gene>
    <name evidence="2" type="ORF">J421_4239</name>
</gene>
<reference evidence="2 3" key="1">
    <citation type="journal article" date="2014" name="Genome Announc.">
        <title>Genome Sequence and Methylome of Soil Bacterium Gemmatirosa kalamazoonensis KBS708T, a Member of the Rarely Cultivated Gemmatimonadetes Phylum.</title>
        <authorList>
            <person name="Debruyn J.M."/>
            <person name="Radosevich M."/>
            <person name="Wommack K.E."/>
            <person name="Polson S.W."/>
            <person name="Hauser L.J."/>
            <person name="Fawaz M.N."/>
            <person name="Korlach J."/>
            <person name="Tsai Y.C."/>
        </authorList>
    </citation>
    <scope>NUCLEOTIDE SEQUENCE [LARGE SCALE GENOMIC DNA]</scope>
    <source>
        <strain evidence="2 3">KBS708</strain>
    </source>
</reference>
<evidence type="ECO:0000313" key="3">
    <source>
        <dbReference type="Proteomes" id="UP000019151"/>
    </source>
</evidence>
<dbReference type="STRING" id="861299.J421_4239"/>
<dbReference type="SUPFAM" id="SSF46785">
    <property type="entry name" value="Winged helix' DNA-binding domain"/>
    <property type="match status" value="1"/>
</dbReference>
<protein>
    <submittedName>
        <fullName evidence="2">FaeA family protein</fullName>
    </submittedName>
</protein>
<organism evidence="2 3">
    <name type="scientific">Gemmatirosa kalamazoonensis</name>
    <dbReference type="NCBI Taxonomy" id="861299"/>
    <lineage>
        <taxon>Bacteria</taxon>
        <taxon>Pseudomonadati</taxon>
        <taxon>Gemmatimonadota</taxon>
        <taxon>Gemmatimonadia</taxon>
        <taxon>Gemmatimonadales</taxon>
        <taxon>Gemmatimonadaceae</taxon>
        <taxon>Gemmatirosa</taxon>
    </lineage>
</organism>
<dbReference type="InterPro" id="IPR011991">
    <property type="entry name" value="ArsR-like_HTH"/>
</dbReference>
<accession>W0RM04</accession>
<dbReference type="InParanoid" id="W0RM04"/>
<sequence>MSLRLRHQFLESPRGRIATLLRRSALTVDEIASALALSHNAVRVQLMAMERDGLVRRQGTRRGPTRPSAVYELTPELDQLLSRAYVPLLTHLVSALAERTTPEEFDRVMREAGRGFGRELVALVPDAPLDERVAAASRVLNAELGALTDVEHGAASLRIQGRGCPLAALTGKHPGVCHAIESVLVELLGDGAAVHECCDRSARPRCCFEIRASA</sequence>
<dbReference type="Pfam" id="PF17782">
    <property type="entry name" value="WHD_DprA"/>
    <property type="match status" value="1"/>
</dbReference>
<dbReference type="EMBL" id="CP007128">
    <property type="protein sequence ID" value="AHG91776.1"/>
    <property type="molecule type" value="Genomic_DNA"/>
</dbReference>
<dbReference type="GO" id="GO:0006355">
    <property type="term" value="P:regulation of DNA-templated transcription"/>
    <property type="evidence" value="ECO:0007669"/>
    <property type="project" value="UniProtKB-ARBA"/>
</dbReference>
<evidence type="ECO:0000259" key="1">
    <source>
        <dbReference type="Pfam" id="PF17782"/>
    </source>
</evidence>
<dbReference type="InterPro" id="IPR036388">
    <property type="entry name" value="WH-like_DNA-bd_sf"/>
</dbReference>
<dbReference type="Gene3D" id="1.10.10.10">
    <property type="entry name" value="Winged helix-like DNA-binding domain superfamily/Winged helix DNA-binding domain"/>
    <property type="match status" value="1"/>
</dbReference>
<dbReference type="eggNOG" id="COG2345">
    <property type="taxonomic scope" value="Bacteria"/>
</dbReference>
<keyword evidence="3" id="KW-1185">Reference proteome</keyword>
<feature type="domain" description="DprA winged helix" evidence="1">
    <location>
        <begin position="10"/>
        <end position="58"/>
    </location>
</feature>
<proteinExistence type="predicted"/>
<evidence type="ECO:0000313" key="2">
    <source>
        <dbReference type="EMBL" id="AHG91776.1"/>
    </source>
</evidence>
<dbReference type="InterPro" id="IPR041614">
    <property type="entry name" value="DprA_WH"/>
</dbReference>
<dbReference type="AlphaFoldDB" id="W0RM04"/>
<dbReference type="RefSeq" id="WP_025413214.1">
    <property type="nucleotide sequence ID" value="NZ_CP007128.1"/>
</dbReference>